<name>A0A1V6QHH2_9EURO</name>
<feature type="region of interest" description="Disordered" evidence="6">
    <location>
        <begin position="314"/>
        <end position="412"/>
    </location>
</feature>
<sequence>MNMFQIRDAIFQRDNDGVFMSSRGVQGLTVSVVFTALATCFVAARMYTRIKLMRKVEANDWMVIIALVNSYVFMGLDIVEALSGMGTHIKDIPPNILERQLKAFWLTIPFYNAAVLCAKASILMQYFRVFPTQRMRVVCWVMITILGIYGTWAVISAFLNCIPVAKFWDDSIQGYCLSRPGLWFSNASMHIATDLAILIIPIPALMAVDLPRKQKFALMLMFGLGGLWVTLTPNQLSHENIPLTLSSSVCITSIVRLTSLKKIADSTDPTYDNVAAAAWSAVECNTGIICACLPTLKPLLARLFPGMMTTFSASRPSYGDTTQRNSTWNGDGSTLGAPGEDPEYGAGDPERVLELVPGNGSNGFRNEHGHGHGMSWSQEEKKGLTQISSIADANGSGPHASPSSDSVDSMRR</sequence>
<feature type="compositionally biased region" description="Polar residues" evidence="6">
    <location>
        <begin position="314"/>
        <end position="332"/>
    </location>
</feature>
<evidence type="ECO:0000256" key="3">
    <source>
        <dbReference type="ARBA" id="ARBA00022989"/>
    </source>
</evidence>
<dbReference type="Proteomes" id="UP000191672">
    <property type="component" value="Unassembled WGS sequence"/>
</dbReference>
<comment type="subcellular location">
    <subcellularLocation>
        <location evidence="1">Membrane</location>
        <topology evidence="1">Multi-pass membrane protein</topology>
    </subcellularLocation>
</comment>
<dbReference type="InterPro" id="IPR052337">
    <property type="entry name" value="SAT4-like"/>
</dbReference>
<feature type="transmembrane region" description="Helical" evidence="7">
    <location>
        <begin position="137"/>
        <end position="159"/>
    </location>
</feature>
<dbReference type="STRING" id="416450.A0A1V6QHH2"/>
<keyword evidence="3 7" id="KW-1133">Transmembrane helix</keyword>
<evidence type="ECO:0000313" key="9">
    <source>
        <dbReference type="EMBL" id="OQD88306.1"/>
    </source>
</evidence>
<keyword evidence="10" id="KW-1185">Reference proteome</keyword>
<feature type="transmembrane region" description="Helical" evidence="7">
    <location>
        <begin position="215"/>
        <end position="231"/>
    </location>
</feature>
<dbReference type="PANTHER" id="PTHR33048">
    <property type="entry name" value="PTH11-LIKE INTEGRAL MEMBRANE PROTEIN (AFU_ORTHOLOGUE AFUA_5G11245)"/>
    <property type="match status" value="1"/>
</dbReference>
<keyword evidence="2 7" id="KW-0812">Transmembrane</keyword>
<reference evidence="10" key="1">
    <citation type="journal article" date="2017" name="Nat. Microbiol.">
        <title>Global analysis of biosynthetic gene clusters reveals vast potential of secondary metabolite production in Penicillium species.</title>
        <authorList>
            <person name="Nielsen J.C."/>
            <person name="Grijseels S."/>
            <person name="Prigent S."/>
            <person name="Ji B."/>
            <person name="Dainat J."/>
            <person name="Nielsen K.F."/>
            <person name="Frisvad J.C."/>
            <person name="Workman M."/>
            <person name="Nielsen J."/>
        </authorList>
    </citation>
    <scope>NUCLEOTIDE SEQUENCE [LARGE SCALE GENOMIC DNA]</scope>
    <source>
        <strain evidence="10">IBT 31811</strain>
    </source>
</reference>
<dbReference type="EMBL" id="MDYN01000004">
    <property type="protein sequence ID" value="OQD88306.1"/>
    <property type="molecule type" value="Genomic_DNA"/>
</dbReference>
<organism evidence="9 10">
    <name type="scientific">Penicillium antarcticum</name>
    <dbReference type="NCBI Taxonomy" id="416450"/>
    <lineage>
        <taxon>Eukaryota</taxon>
        <taxon>Fungi</taxon>
        <taxon>Dikarya</taxon>
        <taxon>Ascomycota</taxon>
        <taxon>Pezizomycotina</taxon>
        <taxon>Eurotiomycetes</taxon>
        <taxon>Eurotiomycetidae</taxon>
        <taxon>Eurotiales</taxon>
        <taxon>Aspergillaceae</taxon>
        <taxon>Penicillium</taxon>
    </lineage>
</organism>
<evidence type="ECO:0000256" key="2">
    <source>
        <dbReference type="ARBA" id="ARBA00022692"/>
    </source>
</evidence>
<dbReference type="GO" id="GO:0016020">
    <property type="term" value="C:membrane"/>
    <property type="evidence" value="ECO:0007669"/>
    <property type="project" value="UniProtKB-SubCell"/>
</dbReference>
<dbReference type="AlphaFoldDB" id="A0A1V6QHH2"/>
<accession>A0A1V6QHH2</accession>
<comment type="caution">
    <text evidence="9">The sequence shown here is derived from an EMBL/GenBank/DDBJ whole genome shotgun (WGS) entry which is preliminary data.</text>
</comment>
<protein>
    <recommendedName>
        <fullName evidence="8">Rhodopsin domain-containing protein</fullName>
    </recommendedName>
</protein>
<dbReference type="OrthoDB" id="444631at2759"/>
<feature type="domain" description="Rhodopsin" evidence="8">
    <location>
        <begin position="44"/>
        <end position="302"/>
    </location>
</feature>
<dbReference type="Pfam" id="PF20684">
    <property type="entry name" value="Fung_rhodopsin"/>
    <property type="match status" value="1"/>
</dbReference>
<evidence type="ECO:0000256" key="1">
    <source>
        <dbReference type="ARBA" id="ARBA00004141"/>
    </source>
</evidence>
<evidence type="ECO:0000256" key="7">
    <source>
        <dbReference type="SAM" id="Phobius"/>
    </source>
</evidence>
<evidence type="ECO:0000256" key="4">
    <source>
        <dbReference type="ARBA" id="ARBA00023136"/>
    </source>
</evidence>
<gene>
    <name evidence="9" type="ORF">PENANT_c004G10182</name>
</gene>
<comment type="similarity">
    <text evidence="5">Belongs to the SAT4 family.</text>
</comment>
<evidence type="ECO:0000313" key="10">
    <source>
        <dbReference type="Proteomes" id="UP000191672"/>
    </source>
</evidence>
<feature type="transmembrane region" description="Helical" evidence="7">
    <location>
        <begin position="187"/>
        <end position="208"/>
    </location>
</feature>
<feature type="transmembrane region" description="Helical" evidence="7">
    <location>
        <begin position="103"/>
        <end position="125"/>
    </location>
</feature>
<dbReference type="PANTHER" id="PTHR33048:SF132">
    <property type="entry name" value="MEMBRANE PROTEIN, PUTATIVE (AFU_ORTHOLOGUE AFUA_6G07820)-RELATED"/>
    <property type="match status" value="1"/>
</dbReference>
<feature type="compositionally biased region" description="Polar residues" evidence="6">
    <location>
        <begin position="401"/>
        <end position="412"/>
    </location>
</feature>
<evidence type="ECO:0000256" key="5">
    <source>
        <dbReference type="ARBA" id="ARBA00038359"/>
    </source>
</evidence>
<feature type="transmembrane region" description="Helical" evidence="7">
    <location>
        <begin position="28"/>
        <end position="48"/>
    </location>
</feature>
<evidence type="ECO:0000259" key="8">
    <source>
        <dbReference type="Pfam" id="PF20684"/>
    </source>
</evidence>
<evidence type="ECO:0000256" key="6">
    <source>
        <dbReference type="SAM" id="MobiDB-lite"/>
    </source>
</evidence>
<feature type="transmembrane region" description="Helical" evidence="7">
    <location>
        <begin position="60"/>
        <end position="83"/>
    </location>
</feature>
<proteinExistence type="inferred from homology"/>
<dbReference type="InterPro" id="IPR049326">
    <property type="entry name" value="Rhodopsin_dom_fungi"/>
</dbReference>
<keyword evidence="4 7" id="KW-0472">Membrane</keyword>